<organism evidence="2">
    <name type="scientific">Clastoptera arizonana</name>
    <name type="common">Arizona spittle bug</name>
    <dbReference type="NCBI Taxonomy" id="38151"/>
    <lineage>
        <taxon>Eukaryota</taxon>
        <taxon>Metazoa</taxon>
        <taxon>Ecdysozoa</taxon>
        <taxon>Arthropoda</taxon>
        <taxon>Hexapoda</taxon>
        <taxon>Insecta</taxon>
        <taxon>Pterygota</taxon>
        <taxon>Neoptera</taxon>
        <taxon>Paraneoptera</taxon>
        <taxon>Hemiptera</taxon>
        <taxon>Auchenorrhyncha</taxon>
        <taxon>Cercopoidea</taxon>
        <taxon>Clastopteridae</taxon>
        <taxon>Clastoptera</taxon>
    </lineage>
</organism>
<sequence length="295" mass="34324">MMYFYIIHYLFILFTNGLAEEIDEAAIEDLIKRDISFAYPHNESTRFGIFKSEKVIWDVMEQQRLTQSVQVGQLMAAYQSCVYRAEVPYPAGKRKPFIVVEGNVRKYRRLVAIYLARIYGVLFTSIPPKCLTHLRYLFPPNTKARNAFYALALYAAAHKAKETIARGLPVIMNGYYTEQASFIITRLFPGENLPPKGAKVYEWPLDLLKPDVVVYLNYPFVPNNHLSERPELWRLTKKIRIYKNFDIEPVLVINVTRGVYDTVKQVQDEIIKAVGDKLDLNPLPREEINEDQMYQ</sequence>
<accession>A0A1B6C2K5</accession>
<reference evidence="2" key="1">
    <citation type="submission" date="2015-12" db="EMBL/GenBank/DDBJ databases">
        <title>De novo transcriptome assembly of four potential Pierce s Disease insect vectors from Arizona vineyards.</title>
        <authorList>
            <person name="Tassone E.E."/>
        </authorList>
    </citation>
    <scope>NUCLEOTIDE SEQUENCE</scope>
</reference>
<gene>
    <name evidence="2" type="ORF">g.3353</name>
</gene>
<feature type="chain" id="PRO_5008580062" description="Fe/B12 periplasmic-binding domain-containing protein" evidence="1">
    <location>
        <begin position="20"/>
        <end position="295"/>
    </location>
</feature>
<evidence type="ECO:0000256" key="1">
    <source>
        <dbReference type="SAM" id="SignalP"/>
    </source>
</evidence>
<dbReference type="Gene3D" id="3.40.50.300">
    <property type="entry name" value="P-loop containing nucleotide triphosphate hydrolases"/>
    <property type="match status" value="1"/>
</dbReference>
<dbReference type="InterPro" id="IPR027417">
    <property type="entry name" value="P-loop_NTPase"/>
</dbReference>
<evidence type="ECO:0000313" key="2">
    <source>
        <dbReference type="EMBL" id="JAS07489.1"/>
    </source>
</evidence>
<keyword evidence="1" id="KW-0732">Signal</keyword>
<feature type="signal peptide" evidence="1">
    <location>
        <begin position="1"/>
        <end position="19"/>
    </location>
</feature>
<dbReference type="EMBL" id="GEDC01029809">
    <property type="protein sequence ID" value="JAS07489.1"/>
    <property type="molecule type" value="Transcribed_RNA"/>
</dbReference>
<evidence type="ECO:0008006" key="3">
    <source>
        <dbReference type="Google" id="ProtNLM"/>
    </source>
</evidence>
<dbReference type="AlphaFoldDB" id="A0A1B6C2K5"/>
<name>A0A1B6C2K5_9HEMI</name>
<proteinExistence type="predicted"/>
<protein>
    <recommendedName>
        <fullName evidence="3">Fe/B12 periplasmic-binding domain-containing protein</fullName>
    </recommendedName>
</protein>